<gene>
    <name evidence="2" type="ORF">J2851_001306</name>
</gene>
<reference evidence="2 3" key="1">
    <citation type="submission" date="2021-03" db="EMBL/GenBank/DDBJ databases">
        <title>Genomic Encyclopedia of Type Strains, Phase III (KMG-III): the genomes of soil and plant-associated and newly described type strains.</title>
        <authorList>
            <person name="Whitman W."/>
        </authorList>
    </citation>
    <scope>NUCLEOTIDE SEQUENCE [LARGE SCALE GENOMIC DNA]</scope>
    <source>
        <strain evidence="2 3">IMMIB AFH-6</strain>
    </source>
</reference>
<dbReference type="SUPFAM" id="SSF52317">
    <property type="entry name" value="Class I glutamine amidotransferase-like"/>
    <property type="match status" value="1"/>
</dbReference>
<evidence type="ECO:0000313" key="2">
    <source>
        <dbReference type="EMBL" id="MBP2291557.1"/>
    </source>
</evidence>
<dbReference type="RefSeq" id="WP_209765085.1">
    <property type="nucleotide sequence ID" value="NZ_JAGINP010000004.1"/>
</dbReference>
<name>A0ABS4SG75_9PROT</name>
<evidence type="ECO:0000313" key="3">
    <source>
        <dbReference type="Proteomes" id="UP000781958"/>
    </source>
</evidence>
<dbReference type="Pfam" id="PF00117">
    <property type="entry name" value="GATase"/>
    <property type="match status" value="1"/>
</dbReference>
<evidence type="ECO:0000259" key="1">
    <source>
        <dbReference type="Pfam" id="PF00117"/>
    </source>
</evidence>
<dbReference type="PROSITE" id="PS51273">
    <property type="entry name" value="GATASE_TYPE_1"/>
    <property type="match status" value="1"/>
</dbReference>
<dbReference type="CDD" id="cd01741">
    <property type="entry name" value="GATase1_1"/>
    <property type="match status" value="1"/>
</dbReference>
<dbReference type="InterPro" id="IPR044992">
    <property type="entry name" value="ChyE-like"/>
</dbReference>
<sequence length="240" mass="25994">MRILVVQNSRTAPAGLVGDALAGLGASLVTVAANEGEALPATPQGYDGLLVLGGPQDAWDDAQGPHFPQVMDLIRDFHAEDRPVLGICLGAQLAARAFGARVHRHDRAELGVAAVDLTDAGRDDPLLAGLGERLHMVQWHYDTFQFPDGAVPLARNEACERQAFRLGDSLYAFQFHPEATAPIVRGWASRFGEEARERNRAVLDGLDEALDQHLPAAETVARTISKRWLDLVRERAAQAV</sequence>
<comment type="caution">
    <text evidence="2">The sequence shown here is derived from an EMBL/GenBank/DDBJ whole genome shotgun (WGS) entry which is preliminary data.</text>
</comment>
<dbReference type="EMBL" id="JAGINP010000004">
    <property type="protein sequence ID" value="MBP2291557.1"/>
    <property type="molecule type" value="Genomic_DNA"/>
</dbReference>
<dbReference type="Gene3D" id="3.40.50.880">
    <property type="match status" value="1"/>
</dbReference>
<dbReference type="PANTHER" id="PTHR42695">
    <property type="entry name" value="GLUTAMINE AMIDOTRANSFERASE YLR126C-RELATED"/>
    <property type="match status" value="1"/>
</dbReference>
<dbReference type="InterPro" id="IPR029062">
    <property type="entry name" value="Class_I_gatase-like"/>
</dbReference>
<keyword evidence="3" id="KW-1185">Reference proteome</keyword>
<dbReference type="Proteomes" id="UP000781958">
    <property type="component" value="Unassembled WGS sequence"/>
</dbReference>
<protein>
    <submittedName>
        <fullName evidence="2">GMP synthase-like glutamine amidotransferase</fullName>
    </submittedName>
</protein>
<dbReference type="InterPro" id="IPR017926">
    <property type="entry name" value="GATASE"/>
</dbReference>
<organism evidence="2 3">
    <name type="scientific">Azospirillum rugosum</name>
    <dbReference type="NCBI Taxonomy" id="416170"/>
    <lineage>
        <taxon>Bacteria</taxon>
        <taxon>Pseudomonadati</taxon>
        <taxon>Pseudomonadota</taxon>
        <taxon>Alphaproteobacteria</taxon>
        <taxon>Rhodospirillales</taxon>
        <taxon>Azospirillaceae</taxon>
        <taxon>Azospirillum</taxon>
    </lineage>
</organism>
<accession>A0ABS4SG75</accession>
<proteinExistence type="predicted"/>
<dbReference type="PANTHER" id="PTHR42695:SF5">
    <property type="entry name" value="GLUTAMINE AMIDOTRANSFERASE YLR126C-RELATED"/>
    <property type="match status" value="1"/>
</dbReference>
<feature type="domain" description="Glutamine amidotransferase" evidence="1">
    <location>
        <begin position="25"/>
        <end position="180"/>
    </location>
</feature>